<dbReference type="AlphaFoldDB" id="A0A7W9PME9"/>
<sequence length="157" mass="15240">MSFSSFMNFDIVGGLRVQDVLVGAAATAFTVGTGGLGGLALGAGAAALTGGTIEGFKTGSVHDGIQTGLVDGALSLVGGGVANRFAARAGTRALAGFPRGATLNARMLTRQNLVRRAGEGLGGTLASAFQNRDGSGNPAAVAELPVKPIGPGSTAAA</sequence>
<evidence type="ECO:0000313" key="2">
    <source>
        <dbReference type="EMBL" id="MBB5918772.1"/>
    </source>
</evidence>
<organism evidence="2 3">
    <name type="scientific">Nocardia transvalensis</name>
    <dbReference type="NCBI Taxonomy" id="37333"/>
    <lineage>
        <taxon>Bacteria</taxon>
        <taxon>Bacillati</taxon>
        <taxon>Actinomycetota</taxon>
        <taxon>Actinomycetes</taxon>
        <taxon>Mycobacteriales</taxon>
        <taxon>Nocardiaceae</taxon>
        <taxon>Nocardia</taxon>
    </lineage>
</organism>
<accession>A0A7W9PME9</accession>
<dbReference type="Proteomes" id="UP000540412">
    <property type="component" value="Unassembled WGS sequence"/>
</dbReference>
<protein>
    <submittedName>
        <fullName evidence="2">Uncharacterized protein</fullName>
    </submittedName>
</protein>
<dbReference type="EMBL" id="JACHIT010000002">
    <property type="protein sequence ID" value="MBB5918772.1"/>
    <property type="molecule type" value="Genomic_DNA"/>
</dbReference>
<name>A0A7W9PME9_9NOCA</name>
<dbReference type="RefSeq" id="WP_157185716.1">
    <property type="nucleotide sequence ID" value="NZ_JACHIT010000002.1"/>
</dbReference>
<proteinExistence type="predicted"/>
<reference evidence="2 3" key="1">
    <citation type="submission" date="2020-08" db="EMBL/GenBank/DDBJ databases">
        <title>Sequencing the genomes of 1000 actinobacteria strains.</title>
        <authorList>
            <person name="Klenk H.-P."/>
        </authorList>
    </citation>
    <scope>NUCLEOTIDE SEQUENCE [LARGE SCALE GENOMIC DNA]</scope>
    <source>
        <strain evidence="2 3">DSM 43582</strain>
    </source>
</reference>
<evidence type="ECO:0000256" key="1">
    <source>
        <dbReference type="SAM" id="MobiDB-lite"/>
    </source>
</evidence>
<comment type="caution">
    <text evidence="2">The sequence shown here is derived from an EMBL/GenBank/DDBJ whole genome shotgun (WGS) entry which is preliminary data.</text>
</comment>
<feature type="region of interest" description="Disordered" evidence="1">
    <location>
        <begin position="136"/>
        <end position="157"/>
    </location>
</feature>
<keyword evidence="3" id="KW-1185">Reference proteome</keyword>
<gene>
    <name evidence="2" type="ORF">BJY24_007684</name>
</gene>
<evidence type="ECO:0000313" key="3">
    <source>
        <dbReference type="Proteomes" id="UP000540412"/>
    </source>
</evidence>